<organism evidence="1 2">
    <name type="scientific">Neisseria gonorrhoeae</name>
    <dbReference type="NCBI Taxonomy" id="485"/>
    <lineage>
        <taxon>Bacteria</taxon>
        <taxon>Pseudomonadati</taxon>
        <taxon>Pseudomonadota</taxon>
        <taxon>Betaproteobacteria</taxon>
        <taxon>Neisseriales</taxon>
        <taxon>Neisseriaceae</taxon>
        <taxon>Neisseria</taxon>
    </lineage>
</organism>
<name>A0AAX2TRU8_NEIGO</name>
<gene>
    <name evidence="1" type="ORF">E8M63_07180</name>
</gene>
<accession>A0AAX2TRU8</accession>
<reference evidence="1 2" key="1">
    <citation type="submission" date="2019-04" db="EMBL/GenBank/DDBJ databases">
        <title>The CDC panel for molecular diagnostics of ciprofloxacin resistance and its use for research and clinical development.</title>
        <authorList>
            <person name="Liu H."/>
            <person name="Tang K."/>
            <person name="Pham C."/>
            <person name="Schmerer M."/>
        </authorList>
    </citation>
    <scope>NUCLEOTIDE SEQUENCE [LARGE SCALE GENOMIC DNA]</scope>
    <source>
        <strain evidence="1 2">LRRBGS_0742</strain>
    </source>
</reference>
<proteinExistence type="predicted"/>
<comment type="caution">
    <text evidence="1">The sequence shown here is derived from an EMBL/GenBank/DDBJ whole genome shotgun (WGS) entry which is preliminary data.</text>
</comment>
<evidence type="ECO:0000313" key="1">
    <source>
        <dbReference type="EMBL" id="TJX05392.1"/>
    </source>
</evidence>
<sequence>MSEPSANYNYDSIVAEMKEKNHGLATGLMLLICLMEHPLAAVDRILESDIFQQRHLGNDRRVKYFCRIQINIRPTFLRSKLYRVFTI</sequence>
<dbReference type="EMBL" id="SUQX01000012">
    <property type="protein sequence ID" value="TJX05392.1"/>
    <property type="molecule type" value="Genomic_DNA"/>
</dbReference>
<dbReference type="Proteomes" id="UP000307092">
    <property type="component" value="Unassembled WGS sequence"/>
</dbReference>
<evidence type="ECO:0000313" key="2">
    <source>
        <dbReference type="Proteomes" id="UP000307092"/>
    </source>
</evidence>
<protein>
    <submittedName>
        <fullName evidence="1">Uncharacterized protein</fullName>
    </submittedName>
</protein>
<dbReference type="AlphaFoldDB" id="A0AAX2TRU8"/>